<keyword evidence="3" id="KW-1185">Reference proteome</keyword>
<proteinExistence type="predicted"/>
<feature type="compositionally biased region" description="Polar residues" evidence="1">
    <location>
        <begin position="114"/>
        <end position="127"/>
    </location>
</feature>
<dbReference type="EMBL" id="JBBPFD010000001">
    <property type="protein sequence ID" value="KAK7944893.1"/>
    <property type="molecule type" value="Genomic_DNA"/>
</dbReference>
<accession>A0AAW0Q1F1</accession>
<dbReference type="PANTHER" id="PTHR31025:SF27">
    <property type="entry name" value="SI:CH211-193K19.2-RELATED"/>
    <property type="match status" value="1"/>
</dbReference>
<reference evidence="3" key="1">
    <citation type="submission" date="2024-04" db="EMBL/GenBank/DDBJ databases">
        <title>Salinicola lusitanus LLJ914,a marine bacterium isolated from the Okinawa Trough.</title>
        <authorList>
            <person name="Li J."/>
        </authorList>
    </citation>
    <scope>NUCLEOTIDE SEQUENCE [LARGE SCALE GENOMIC DNA]</scope>
</reference>
<dbReference type="PANTHER" id="PTHR31025">
    <property type="entry name" value="SI:CH211-196P9.1-RELATED"/>
    <property type="match status" value="1"/>
</dbReference>
<evidence type="ECO:0000313" key="3">
    <source>
        <dbReference type="Proteomes" id="UP001460270"/>
    </source>
</evidence>
<evidence type="ECO:0000256" key="1">
    <source>
        <dbReference type="SAM" id="MobiDB-lite"/>
    </source>
</evidence>
<dbReference type="AlphaFoldDB" id="A0AAW0Q1F1"/>
<organism evidence="2 3">
    <name type="scientific">Mugilogobius chulae</name>
    <name type="common">yellowstripe goby</name>
    <dbReference type="NCBI Taxonomy" id="88201"/>
    <lineage>
        <taxon>Eukaryota</taxon>
        <taxon>Metazoa</taxon>
        <taxon>Chordata</taxon>
        <taxon>Craniata</taxon>
        <taxon>Vertebrata</taxon>
        <taxon>Euteleostomi</taxon>
        <taxon>Actinopterygii</taxon>
        <taxon>Neopterygii</taxon>
        <taxon>Teleostei</taxon>
        <taxon>Neoteleostei</taxon>
        <taxon>Acanthomorphata</taxon>
        <taxon>Gobiaria</taxon>
        <taxon>Gobiiformes</taxon>
        <taxon>Gobioidei</taxon>
        <taxon>Gobiidae</taxon>
        <taxon>Gobionellinae</taxon>
        <taxon>Mugilogobius</taxon>
    </lineage>
</organism>
<evidence type="ECO:0008006" key="4">
    <source>
        <dbReference type="Google" id="ProtNLM"/>
    </source>
</evidence>
<dbReference type="Proteomes" id="UP001460270">
    <property type="component" value="Unassembled WGS sequence"/>
</dbReference>
<feature type="region of interest" description="Disordered" evidence="1">
    <location>
        <begin position="106"/>
        <end position="127"/>
    </location>
</feature>
<evidence type="ECO:0000313" key="2">
    <source>
        <dbReference type="EMBL" id="KAK7944893.1"/>
    </source>
</evidence>
<sequence>MYFAVKIKKMTTILRIVFRDETDSRKLRLDCGIPDSVEDLQEIIKRKFEVEENFRLQYFDNDFEAYMNLTSVSEIGPKSTIKIIFLSMEEEFITLFPVETSTLATESTSEVSERPQTPISSVMSSCSDDTLVTTTPVSSPEFTSTGYSSWPQVFVIPKFTYEAELELQQKNAEFEAEGKYFTPGPKLKTVILEFLAQEMLKYTKYPKDYQCEEVAEALTRTHPCLSQLGSRSGFWGWKQSLKYKMQNYRTKLGRLGHPEVLVNSLRHKREGNGKVAANIKKPRKAEINYIPLYPKAVSLLEIFKPKGGSKGQRIKRLLELSEAYHNDVDVRREYILKCLMVYLNEDPISLFKDYSISEVSEAENDVPETVMGIFIFRRSQHGLVDDIWIVIEGVKRGQNFMGTDQDGGGGCARSGRCCAHFTKVV</sequence>
<protein>
    <recommendedName>
        <fullName evidence="4">PB1 domain-containing protein</fullName>
    </recommendedName>
</protein>
<name>A0AAW0Q1F1_9GOBI</name>
<comment type="caution">
    <text evidence="2">The sequence shown here is derived from an EMBL/GenBank/DDBJ whole genome shotgun (WGS) entry which is preliminary data.</text>
</comment>
<gene>
    <name evidence="2" type="ORF">WMY93_000621</name>
</gene>